<dbReference type="InterPro" id="IPR011989">
    <property type="entry name" value="ARM-like"/>
</dbReference>
<dbReference type="AlphaFoldDB" id="A0AAV4KLJ7"/>
<dbReference type="SUPFAM" id="SSF48371">
    <property type="entry name" value="ARM repeat"/>
    <property type="match status" value="1"/>
</dbReference>
<sequence length="431" mass="45097">MPTSAFDALADRFARIPEGAGASAWTDFDEDVREALRWSRSVPPVHTWFPGTPGRRPTAAETAVALCGPDGRTREAALSFAGGSPGLLPLVVVRCADWAGPVRERARSVLRAELPGLPHRAFGDLLAVALLIAGRLRGDAARTLLTGALREGPESRVAALLGHGDRGIRRLAHRIGVERGLLSPARLAEIAATDPDAVVQDLCANAVLATVRDAVDGALLDPLLCSRQGRVRAAGVTGLRRAGRAAGAEPFLYDRSALVRACARWVLRQAGTEPLPLYRAVCAAGAGAGAGTAAGMPDDAPLGLAECGDRAVDVPALWTLTGHERPRVRASAVAGLRRLDAVRVDPLVPLLDDGSARVVREAVTALLPWADRIPADALLRRATAGPAPHVRKGALRLLAETGGAAFREAARVLADDPDPKLRALARRATGA</sequence>
<evidence type="ECO:0000313" key="2">
    <source>
        <dbReference type="EMBL" id="QEV31913.1"/>
    </source>
</evidence>
<name>A0AAV4KLJ7_9ACTN</name>
<organism evidence="1 4">
    <name type="scientific">Streptomyces cinereoruber</name>
    <dbReference type="NCBI Taxonomy" id="67260"/>
    <lineage>
        <taxon>Bacteria</taxon>
        <taxon>Bacillati</taxon>
        <taxon>Actinomycetota</taxon>
        <taxon>Actinomycetes</taxon>
        <taxon>Kitasatosporales</taxon>
        <taxon>Streptomycetaceae</taxon>
        <taxon>Streptomyces</taxon>
    </lineage>
</organism>
<protein>
    <recommendedName>
        <fullName evidence="5">HEAT repeat domain-containing protein</fullName>
    </recommendedName>
</protein>
<keyword evidence="3" id="KW-1185">Reference proteome</keyword>
<dbReference type="InterPro" id="IPR016024">
    <property type="entry name" value="ARM-type_fold"/>
</dbReference>
<evidence type="ECO:0000313" key="4">
    <source>
        <dbReference type="Proteomes" id="UP000642014"/>
    </source>
</evidence>
<dbReference type="RefSeq" id="WP_152369775.1">
    <property type="nucleotide sequence ID" value="NZ_BMSJ01000006.1"/>
</dbReference>
<dbReference type="EMBL" id="BMSJ01000006">
    <property type="protein sequence ID" value="GGR30048.1"/>
    <property type="molecule type" value="Genomic_DNA"/>
</dbReference>
<evidence type="ECO:0000313" key="3">
    <source>
        <dbReference type="Proteomes" id="UP000326029"/>
    </source>
</evidence>
<dbReference type="Proteomes" id="UP000642014">
    <property type="component" value="Unassembled WGS sequence"/>
</dbReference>
<evidence type="ECO:0000313" key="1">
    <source>
        <dbReference type="EMBL" id="GGR30048.1"/>
    </source>
</evidence>
<gene>
    <name evidence="2" type="ORF">CP977_06845</name>
    <name evidence="1" type="ORF">GCM10010497_35660</name>
</gene>
<dbReference type="EMBL" id="CP023693">
    <property type="protein sequence ID" value="QEV31913.1"/>
    <property type="molecule type" value="Genomic_DNA"/>
</dbReference>
<reference evidence="1 4" key="1">
    <citation type="journal article" date="2014" name="Int. J. Syst. Evol. Microbiol.">
        <title>Complete genome sequence of Corynebacterium casei LMG S-19264T (=DSM 44701T), isolated from a smear-ripened cheese.</title>
        <authorList>
            <consortium name="US DOE Joint Genome Institute (JGI-PGF)"/>
            <person name="Walter F."/>
            <person name="Albersmeier A."/>
            <person name="Kalinowski J."/>
            <person name="Ruckert C."/>
        </authorList>
    </citation>
    <scope>NUCLEOTIDE SEQUENCE [LARGE SCALE GENOMIC DNA]</scope>
    <source>
        <strain evidence="1 4">JCM 4205</strain>
    </source>
</reference>
<evidence type="ECO:0008006" key="5">
    <source>
        <dbReference type="Google" id="ProtNLM"/>
    </source>
</evidence>
<dbReference type="GeneID" id="95453485"/>
<dbReference type="Proteomes" id="UP000326029">
    <property type="component" value="Chromosome"/>
</dbReference>
<accession>A0AAV4KLJ7</accession>
<reference evidence="1" key="3">
    <citation type="submission" date="2023-08" db="EMBL/GenBank/DDBJ databases">
        <authorList>
            <person name="Sun Q."/>
            <person name="Ohkuma M."/>
        </authorList>
    </citation>
    <scope>NUCLEOTIDE SEQUENCE</scope>
    <source>
        <strain evidence="1">JCM 4205</strain>
    </source>
</reference>
<reference evidence="2 3" key="2">
    <citation type="submission" date="2017-09" db="EMBL/GenBank/DDBJ databases">
        <authorList>
            <person name="Lee N."/>
            <person name="Cho B.-K."/>
        </authorList>
    </citation>
    <scope>NUCLEOTIDE SEQUENCE [LARGE SCALE GENOMIC DNA]</scope>
    <source>
        <strain evidence="2 3">ATCC 19740</strain>
    </source>
</reference>
<dbReference type="Gene3D" id="1.25.10.10">
    <property type="entry name" value="Leucine-rich Repeat Variant"/>
    <property type="match status" value="1"/>
</dbReference>
<proteinExistence type="predicted"/>